<proteinExistence type="predicted"/>
<evidence type="ECO:0000313" key="1">
    <source>
        <dbReference type="EMBL" id="VEU21053.1"/>
    </source>
</evidence>
<keyword evidence="2" id="KW-1185">Reference proteome</keyword>
<protein>
    <submittedName>
        <fullName evidence="1">DEKNAAC101929</fullName>
    </submittedName>
</protein>
<dbReference type="AlphaFoldDB" id="A0A448YJN2"/>
<evidence type="ECO:0000313" key="2">
    <source>
        <dbReference type="Proteomes" id="UP000290900"/>
    </source>
</evidence>
<name>A0A448YJN2_BRENA</name>
<gene>
    <name evidence="1" type="ORF">BRENAR_LOCUS1788</name>
</gene>
<organism evidence="1 2">
    <name type="scientific">Brettanomyces naardenensis</name>
    <name type="common">Yeast</name>
    <dbReference type="NCBI Taxonomy" id="13370"/>
    <lineage>
        <taxon>Eukaryota</taxon>
        <taxon>Fungi</taxon>
        <taxon>Dikarya</taxon>
        <taxon>Ascomycota</taxon>
        <taxon>Saccharomycotina</taxon>
        <taxon>Pichiomycetes</taxon>
        <taxon>Pichiales</taxon>
        <taxon>Pichiaceae</taxon>
        <taxon>Brettanomyces</taxon>
    </lineage>
</organism>
<dbReference type="EMBL" id="CAACVR010000009">
    <property type="protein sequence ID" value="VEU21053.1"/>
    <property type="molecule type" value="Genomic_DNA"/>
</dbReference>
<dbReference type="InterPro" id="IPR021211">
    <property type="entry name" value="SAM35"/>
</dbReference>
<reference evidence="1 2" key="1">
    <citation type="submission" date="2018-12" db="EMBL/GenBank/DDBJ databases">
        <authorList>
            <person name="Tiukova I."/>
            <person name="Dainat J."/>
        </authorList>
    </citation>
    <scope>NUCLEOTIDE SEQUENCE [LARGE SCALE GENOMIC DNA]</scope>
</reference>
<dbReference type="InParanoid" id="A0A448YJN2"/>
<accession>A0A448YJN2</accession>
<sequence length="338" mass="38783">MSQIISAINEFNSRFPLVKYQSISSESDSFNQLITKRQFDLRQSSEDDEKNKFSKFKLGIYNVTPFSFDENILVTLDPLCLSTMLILAAKTHHSLHHLRSSRTDASTSSGVVLVLSYSASPDGELPILIEDEVNRTTRKVKRKTRSTSVINNFELGNVKDPKELMYIKLVDTILFDFFIAALAASHDQKLIMRLYSLAGIEEKERGIFDKLMYPAVMAHLVKRFQFDVRNPTIALEYNGNTLISWIRPKYYTQALAEEFERCQNEGIETLLQFERLYAQSGNSFLSSNTKPCIFDYKLAAMVYCICDLEEVVEDFSGIKQKCPSLFNHCEMVMRTVMK</sequence>
<dbReference type="Proteomes" id="UP000290900">
    <property type="component" value="Unassembled WGS sequence"/>
</dbReference>
<dbReference type="OrthoDB" id="198787at2759"/>
<dbReference type="Pfam" id="PF10806">
    <property type="entry name" value="SAM35"/>
    <property type="match status" value="1"/>
</dbReference>
<dbReference type="FunCoup" id="A0A448YJN2">
    <property type="interactions" value="55"/>
</dbReference>
<dbReference type="STRING" id="13370.A0A448YJN2"/>